<comment type="caution">
    <text evidence="1">The sequence shown here is derived from an EMBL/GenBank/DDBJ whole genome shotgun (WGS) entry which is preliminary data.</text>
</comment>
<sequence>MYAVGKLSTYISQGVYTVAGPFHPFGGAIDIIAVQQQDGSFKSTPWNVKFGKFQGVLKRREKLVDVAVNDVEADFHMYLDHKGEAYFLEDAGSVNDDNVLSPSSAPSSGDEGPVKPLAIEYHKAQELETDERPPVQEDDLSTKNESSVSGDEGLKLASTRKEEDYKLEKGLQADEKGSDVKHAMPQDDVIDGLDSTCVTDSEPVKITGGVLEVTEVSTEELSSSRAVIKDLARGPDESTAHNGETMHKLLSNAIGLEECRVSGPASVLIANNAFSSFAKVASTSDQLSGGLDDASTPSHISKLENDISLVESDSLMVVEGMKTDFQVADSSKIIKTPVSEEVNSHAGIFQSGAEFNPGNLGGFSLSSVNVQLQHVEVALGELDDTEETLKGESIKVSDTRNLFSSQGVSVCTEVLNLGSNVILDEKESTSSQKGLPENKQIEVNVETPEKIVVLQELSKDEEELSTERRNLSEGALVGNSSLQSSAKPFSDVIMSPHTEVVVEQERAWRKVLEKAALALKDAPTAASRANPKQIGLEDSGELSDSLEKKSWGWWGWRGSSPQKKQMIEKPDRRSSRLSRKLSGRNSKSMKDGLSDICPTEAPTEVKDSMTELTLGMTNHKDNSHSSPSSNADKPIEVEIQKDMLIGVAASSDNQGPFSEEGTNLVETGKESVSLSSQSMKGASEQEAILKPRDGLKPTRSILSRVFGGSGRAQSGLQEHAATLKSEHIDVEGEQQKESLVERAEIIAELLERKWSMSSQIKGKDTQRLPLSYTPSMQGSHFAEHVNAINLEEGNSNVEIDESCTKTTLISNTGDSETGEKEEELLRGALLLEGTILPQVQEQTELHNCILDESKVESAFAFSPSNLSVTSRSQVDRTLLLESTTSVENLFVPEGYQVDQHNKSVTLEKKVDVINGFTQEFIDKNHLSENGLKCRDEFLVEASPPDVLNRSIENLKRAEYIIQQDELSDAEANTSERSPSKSIEELEVDSNGGCRSHLTFLGTKVTEDARIGSHLCLDEGSNAFKPERARSEEHGMVDRAKLYSKESLACCDIPDEASVAARGQFEVDIDKGVNEQVDKGTNLGNDDGSQVSYDLQLPGVVSPGSSDLNCDAGSATSAAVADCSTDMASRFSNKTVEKSVGTKSRRYLSFKDLEEYYEPLGSNIDSPVNDDIVTEDVFKSCLALPDLLSLAGEDEEQENSDEAQDLQPVPDSGNPDERHIPLHGDHALTEVQCTESMTAKHSTPVNVPRELRNFARRPAIKHLSESMPNFRSKTIDFGELNAQKVFSCSLGTHSLLEDHHEKPELASDSDNQASVNLTSSIEYFHLIGKENDLRKNSEQEGSKALERPFKSSSPSVLRQASDHIHTYHMASAGGEVSLIDTQVNTPDTGFELSLCKHLLTKGMGKEAAAKAFDSEKLSLQRFKSSGASIAGNEKLVVRVGGKYYPWTVAAPIILGMLAFGQFVFPDTEGEIVVEAPAAVKYPKAVLDASTTSAGLWRLWPFLLRRPKTPEKGNAKSTFSTKALLVASTMAVEAPLTNDFLHKNGYYGYPLRRHILRTKVPTSKQLASLNLKEGKNKITFTFFTNVLGSQQVDAHIYLWKWNARIVISDVDGTITRSDVLGQVMPLVGKDWTQTGVTRLFSAIKDNGYELMFLSARAITQAYITRQFLLNLKQDGEPLPDGPVVISPDGLVPSLYREVIRRAPHEFKIACLKEVRALFPSESNPFYAGFGNRDTDEFSYLKVGIPRGKIFIINPKGEVIVNNLASVKTYTSLHKLANDMFPPVTYAAEQEDFNSWNFWKIPLPEIEDETNTKSSNSVITKAAGNSKRNSKS</sequence>
<reference evidence="2" key="1">
    <citation type="journal article" date="2024" name="Proc. Natl. Acad. Sci. U.S.A.">
        <title>Extraordinary preservation of gene collinearity over three hundred million years revealed in homosporous lycophytes.</title>
        <authorList>
            <person name="Li C."/>
            <person name="Wickell D."/>
            <person name="Kuo L.Y."/>
            <person name="Chen X."/>
            <person name="Nie B."/>
            <person name="Liao X."/>
            <person name="Peng D."/>
            <person name="Ji J."/>
            <person name="Jenkins J."/>
            <person name="Williams M."/>
            <person name="Shu S."/>
            <person name="Plott C."/>
            <person name="Barry K."/>
            <person name="Rajasekar S."/>
            <person name="Grimwood J."/>
            <person name="Han X."/>
            <person name="Sun S."/>
            <person name="Hou Z."/>
            <person name="He W."/>
            <person name="Dai G."/>
            <person name="Sun C."/>
            <person name="Schmutz J."/>
            <person name="Leebens-Mack J.H."/>
            <person name="Li F.W."/>
            <person name="Wang L."/>
        </authorList>
    </citation>
    <scope>NUCLEOTIDE SEQUENCE [LARGE SCALE GENOMIC DNA]</scope>
    <source>
        <strain evidence="2">cv. PW_Plant_1</strain>
    </source>
</reference>
<keyword evidence="2" id="KW-1185">Reference proteome</keyword>
<proteinExistence type="predicted"/>
<accession>A0ACC2B0G0</accession>
<name>A0ACC2B0G0_DIPCM</name>
<dbReference type="EMBL" id="CM055109">
    <property type="protein sequence ID" value="KAJ7523264.1"/>
    <property type="molecule type" value="Genomic_DNA"/>
</dbReference>
<dbReference type="Proteomes" id="UP001162992">
    <property type="component" value="Chromosome 18"/>
</dbReference>
<evidence type="ECO:0000313" key="2">
    <source>
        <dbReference type="Proteomes" id="UP001162992"/>
    </source>
</evidence>
<gene>
    <name evidence="1" type="ORF">O6H91_18G044300</name>
</gene>
<evidence type="ECO:0000313" key="1">
    <source>
        <dbReference type="EMBL" id="KAJ7523264.1"/>
    </source>
</evidence>
<protein>
    <submittedName>
        <fullName evidence="1">Uncharacterized protein</fullName>
    </submittedName>
</protein>
<organism evidence="1 2">
    <name type="scientific">Diphasiastrum complanatum</name>
    <name type="common">Issler's clubmoss</name>
    <name type="synonym">Lycopodium complanatum</name>
    <dbReference type="NCBI Taxonomy" id="34168"/>
    <lineage>
        <taxon>Eukaryota</taxon>
        <taxon>Viridiplantae</taxon>
        <taxon>Streptophyta</taxon>
        <taxon>Embryophyta</taxon>
        <taxon>Tracheophyta</taxon>
        <taxon>Lycopodiopsida</taxon>
        <taxon>Lycopodiales</taxon>
        <taxon>Lycopodiaceae</taxon>
        <taxon>Lycopodioideae</taxon>
        <taxon>Diphasiastrum</taxon>
    </lineage>
</organism>